<name>A0A9W8AX18_9FUNG</name>
<dbReference type="InterPro" id="IPR040608">
    <property type="entry name" value="Snf8/Vps36"/>
</dbReference>
<dbReference type="AlphaFoldDB" id="A0A9W8AX18"/>
<gene>
    <name evidence="3" type="primary">dot2</name>
    <name evidence="3" type="ORF">IWQ62_000422</name>
</gene>
<dbReference type="FunFam" id="1.10.10.10:FF:000085">
    <property type="entry name" value="Vacuolar-sorting protein SNF8"/>
    <property type="match status" value="1"/>
</dbReference>
<keyword evidence="2" id="KW-0813">Transport</keyword>
<dbReference type="GO" id="GO:0043328">
    <property type="term" value="P:protein transport to vacuole involved in ubiquitin-dependent protein catabolic process via the multivesicular body sorting pathway"/>
    <property type="evidence" value="ECO:0007669"/>
    <property type="project" value="TreeGrafter"/>
</dbReference>
<protein>
    <recommendedName>
        <fullName evidence="2">Vacuolar-sorting protein SNF8</fullName>
    </recommendedName>
</protein>
<evidence type="ECO:0000313" key="3">
    <source>
        <dbReference type="EMBL" id="KAJ1969740.1"/>
    </source>
</evidence>
<dbReference type="GO" id="GO:0000814">
    <property type="term" value="C:ESCRT II complex"/>
    <property type="evidence" value="ECO:0007669"/>
    <property type="project" value="UniProtKB-UniRule"/>
</dbReference>
<evidence type="ECO:0000256" key="1">
    <source>
        <dbReference type="ARBA" id="ARBA00009834"/>
    </source>
</evidence>
<dbReference type="PANTHER" id="PTHR12806:SF0">
    <property type="entry name" value="VACUOLAR-SORTING PROTEIN SNF8"/>
    <property type="match status" value="1"/>
</dbReference>
<dbReference type="InterPro" id="IPR036390">
    <property type="entry name" value="WH_DNA-bd_sf"/>
</dbReference>
<dbReference type="InterPro" id="IPR016689">
    <property type="entry name" value="ESCRT-2_cplx_Snf8"/>
</dbReference>
<dbReference type="InterPro" id="IPR036388">
    <property type="entry name" value="WH-like_DNA-bd_sf"/>
</dbReference>
<sequence>MSRRRVGLARIHYETSSKERFERAGESLAAAETEQLQQQLQVFKTNLEEFARKHQKKIRNHPAFRTQFQTMCRQLGVDPLASNKGFWADLLGFGDFYYELGIQIVDVCLSTRHTNGGLLSLDDVKTRVEAMRGQHAQAINEDDIVQAIKNLAPLGSGYDIITIGNLKMLRSVPREFNTDQSRILVLAQSTGFVTERMVVEETSWSLERVTTTLDMLLRDGLSWIDEQAPDGPRYWFPTYFFSTHSLIN</sequence>
<evidence type="ECO:0000256" key="2">
    <source>
        <dbReference type="PIRNR" id="PIRNR017215"/>
    </source>
</evidence>
<dbReference type="PIRSF" id="PIRSF017215">
    <property type="entry name" value="ESCRT2_Vps22"/>
    <property type="match status" value="1"/>
</dbReference>
<evidence type="ECO:0000313" key="4">
    <source>
        <dbReference type="Proteomes" id="UP001150925"/>
    </source>
</evidence>
<comment type="function">
    <text evidence="2">Component of the endosomal sorting complex required for transport II (ESCRT-II), which is required for multivesicular body (MVB) formation and sorting of endosomal cargo proteins into MVBs.</text>
</comment>
<dbReference type="Gene3D" id="1.10.10.10">
    <property type="entry name" value="Winged helix-like DNA-binding domain superfamily/Winged helix DNA-binding domain"/>
    <property type="match status" value="2"/>
</dbReference>
<reference evidence="3" key="1">
    <citation type="submission" date="2022-07" db="EMBL/GenBank/DDBJ databases">
        <title>Phylogenomic reconstructions and comparative analyses of Kickxellomycotina fungi.</title>
        <authorList>
            <person name="Reynolds N.K."/>
            <person name="Stajich J.E."/>
            <person name="Barry K."/>
            <person name="Grigoriev I.V."/>
            <person name="Crous P."/>
            <person name="Smith M.E."/>
        </authorList>
    </citation>
    <scope>NUCLEOTIDE SEQUENCE</scope>
    <source>
        <strain evidence="3">RSA 1196</strain>
    </source>
</reference>
<dbReference type="Gene3D" id="6.10.140.180">
    <property type="match status" value="1"/>
</dbReference>
<proteinExistence type="inferred from homology"/>
<dbReference type="OrthoDB" id="283883at2759"/>
<dbReference type="EMBL" id="JANBPY010000027">
    <property type="protein sequence ID" value="KAJ1969740.1"/>
    <property type="molecule type" value="Genomic_DNA"/>
</dbReference>
<comment type="subunit">
    <text evidence="2">Component of the endosomal sorting complex required for transport II (ESCRT-II).</text>
</comment>
<dbReference type="SUPFAM" id="SSF46785">
    <property type="entry name" value="Winged helix' DNA-binding domain"/>
    <property type="match status" value="2"/>
</dbReference>
<keyword evidence="4" id="KW-1185">Reference proteome</keyword>
<accession>A0A9W8AX18</accession>
<comment type="caution">
    <text evidence="3">The sequence shown here is derived from an EMBL/GenBank/DDBJ whole genome shotgun (WGS) entry which is preliminary data.</text>
</comment>
<dbReference type="Proteomes" id="UP001150925">
    <property type="component" value="Unassembled WGS sequence"/>
</dbReference>
<organism evidence="3 4">
    <name type="scientific">Dispira parvispora</name>
    <dbReference type="NCBI Taxonomy" id="1520584"/>
    <lineage>
        <taxon>Eukaryota</taxon>
        <taxon>Fungi</taxon>
        <taxon>Fungi incertae sedis</taxon>
        <taxon>Zoopagomycota</taxon>
        <taxon>Kickxellomycotina</taxon>
        <taxon>Dimargaritomycetes</taxon>
        <taxon>Dimargaritales</taxon>
        <taxon>Dimargaritaceae</taxon>
        <taxon>Dispira</taxon>
    </lineage>
</organism>
<keyword evidence="2" id="KW-0653">Protein transport</keyword>
<comment type="similarity">
    <text evidence="1 2">Belongs to the SNF8 family.</text>
</comment>
<dbReference type="Pfam" id="PF04157">
    <property type="entry name" value="EAP30"/>
    <property type="match status" value="1"/>
</dbReference>
<dbReference type="PANTHER" id="PTHR12806">
    <property type="entry name" value="EAP30 SUBUNIT OF ELL COMPLEX"/>
    <property type="match status" value="1"/>
</dbReference>